<accession>A0A1J5S2F7</accession>
<dbReference type="EMBL" id="MLJW01000074">
    <property type="protein sequence ID" value="OIR02439.1"/>
    <property type="molecule type" value="Genomic_DNA"/>
</dbReference>
<comment type="caution">
    <text evidence="1">The sequence shown here is derived from an EMBL/GenBank/DDBJ whole genome shotgun (WGS) entry which is preliminary data.</text>
</comment>
<gene>
    <name evidence="1" type="ORF">GALL_153900</name>
</gene>
<dbReference type="AlphaFoldDB" id="A0A1J5S2F7"/>
<reference evidence="1" key="1">
    <citation type="submission" date="2016-10" db="EMBL/GenBank/DDBJ databases">
        <title>Sequence of Gallionella enrichment culture.</title>
        <authorList>
            <person name="Poehlein A."/>
            <person name="Muehling M."/>
            <person name="Daniel R."/>
        </authorList>
    </citation>
    <scope>NUCLEOTIDE SEQUENCE</scope>
</reference>
<proteinExistence type="predicted"/>
<name>A0A1J5S2F7_9ZZZZ</name>
<protein>
    <submittedName>
        <fullName evidence="1">Uncharacterized protein</fullName>
    </submittedName>
</protein>
<sequence length="54" mass="6101">MEFNQTCNGVRQLSTITLPVSYTCKINAQAFSTRFSRWIVKTNTLNEATVTTIT</sequence>
<organism evidence="1">
    <name type="scientific">mine drainage metagenome</name>
    <dbReference type="NCBI Taxonomy" id="410659"/>
    <lineage>
        <taxon>unclassified sequences</taxon>
        <taxon>metagenomes</taxon>
        <taxon>ecological metagenomes</taxon>
    </lineage>
</organism>
<evidence type="ECO:0000313" key="1">
    <source>
        <dbReference type="EMBL" id="OIR02439.1"/>
    </source>
</evidence>